<accession>A0ACC2ZXH9</accession>
<gene>
    <name evidence="1" type="primary">rtf2</name>
    <name evidence="1" type="ORF">H2198_008328</name>
</gene>
<proteinExistence type="predicted"/>
<dbReference type="Proteomes" id="UP001172386">
    <property type="component" value="Unassembled WGS sequence"/>
</dbReference>
<comment type="caution">
    <text evidence="1">The sequence shown here is derived from an EMBL/GenBank/DDBJ whole genome shotgun (WGS) entry which is preliminary data.</text>
</comment>
<protein>
    <submittedName>
        <fullName evidence="1">Replication termination factor 2</fullName>
    </submittedName>
</protein>
<keyword evidence="2" id="KW-1185">Reference proteome</keyword>
<evidence type="ECO:0000313" key="1">
    <source>
        <dbReference type="EMBL" id="KAJ9652407.1"/>
    </source>
</evidence>
<evidence type="ECO:0000313" key="2">
    <source>
        <dbReference type="Proteomes" id="UP001172386"/>
    </source>
</evidence>
<organism evidence="1 2">
    <name type="scientific">Neophaeococcomyces mojaviensis</name>
    <dbReference type="NCBI Taxonomy" id="3383035"/>
    <lineage>
        <taxon>Eukaryota</taxon>
        <taxon>Fungi</taxon>
        <taxon>Dikarya</taxon>
        <taxon>Ascomycota</taxon>
        <taxon>Pezizomycotina</taxon>
        <taxon>Eurotiomycetes</taxon>
        <taxon>Chaetothyriomycetidae</taxon>
        <taxon>Chaetothyriales</taxon>
        <taxon>Chaetothyriales incertae sedis</taxon>
        <taxon>Neophaeococcomyces</taxon>
    </lineage>
</organism>
<name>A0ACC2ZXH9_9EURO</name>
<dbReference type="EMBL" id="JAPDRQ010000200">
    <property type="protein sequence ID" value="KAJ9652407.1"/>
    <property type="molecule type" value="Genomic_DNA"/>
</dbReference>
<sequence length="319" mass="35341">MGNDGGSIPTRRELVKEAARNPNLTDLKEKQKEHLAHRWSQCPVSHKALSKPIVADYTGDLYNKDAIIQFLLPDDVSTLDKAEAESFIQGRIKALKDVVEVQFEVEHDERMNTDKWVCPVTRKELGPNVKAVFIVPCGHAFSSEAIKEMKSNECVQCGQSYESPRDVVPILPTTETEKQFVIDRIETLRTLGLTHSLKKAAGSKKRKAKEAAAERENGAVDGKEGAIRDFKASTKSDLERTTSSKLSSNGGSAGIKNAATASLNARVLEELETKKKRRLLNENDNIQSLFSQSNSADKKHKDGDFMRRGFQIPANAKHG</sequence>
<reference evidence="1" key="1">
    <citation type="submission" date="2022-10" db="EMBL/GenBank/DDBJ databases">
        <title>Culturing micro-colonial fungi from biological soil crusts in the Mojave desert and describing Neophaeococcomyces mojavensis, and introducing the new genera and species Taxawa tesnikishii.</title>
        <authorList>
            <person name="Kurbessoian T."/>
            <person name="Stajich J.E."/>
        </authorList>
    </citation>
    <scope>NUCLEOTIDE SEQUENCE</scope>
    <source>
        <strain evidence="1">JES_112</strain>
    </source>
</reference>